<evidence type="ECO:0000259" key="1">
    <source>
        <dbReference type="PROSITE" id="PS51819"/>
    </source>
</evidence>
<keyword evidence="2" id="KW-0223">Dioxygenase</keyword>
<dbReference type="OrthoDB" id="9798430at2"/>
<dbReference type="GO" id="GO:0004462">
    <property type="term" value="F:lactoylglutathione lyase activity"/>
    <property type="evidence" value="ECO:0007669"/>
    <property type="project" value="UniProtKB-EC"/>
</dbReference>
<dbReference type="eggNOG" id="COG3324">
    <property type="taxonomic scope" value="Bacteria"/>
</dbReference>
<dbReference type="HOGENOM" id="CLU_127592_1_0_5"/>
<gene>
    <name evidence="2" type="ordered locus">SAR116_2054</name>
</gene>
<dbReference type="STRING" id="488538.SAR116_2054"/>
<keyword evidence="3" id="KW-1185">Reference proteome</keyword>
<dbReference type="InterPro" id="IPR029068">
    <property type="entry name" value="Glyas_Bleomycin-R_OHBP_Dase"/>
</dbReference>
<evidence type="ECO:0000313" key="3">
    <source>
        <dbReference type="Proteomes" id="UP000007460"/>
    </source>
</evidence>
<evidence type="ECO:0000313" key="2">
    <source>
        <dbReference type="EMBL" id="ADE40297.1"/>
    </source>
</evidence>
<dbReference type="InterPro" id="IPR004360">
    <property type="entry name" value="Glyas_Fos-R_dOase_dom"/>
</dbReference>
<dbReference type="AlphaFoldDB" id="D5BNA4"/>
<dbReference type="Pfam" id="PF00903">
    <property type="entry name" value="Glyoxalase"/>
    <property type="match status" value="1"/>
</dbReference>
<accession>D5BNA4</accession>
<dbReference type="EC" id="4.4.1.5" evidence="2"/>
<reference evidence="2 3" key="1">
    <citation type="journal article" date="2010" name="J. Bacteriol.">
        <title>Complete genome sequence of "Candidatus Puniceispirillum marinum" IMCC1322, a representative of the SAR116 clade in the Alphaproteobacteria.</title>
        <authorList>
            <person name="Oh H.M."/>
            <person name="Kwon K.K."/>
            <person name="Kang I."/>
            <person name="Kang S.G."/>
            <person name="Lee J.H."/>
            <person name="Kim S.J."/>
            <person name="Cho J.C."/>
        </authorList>
    </citation>
    <scope>NUCLEOTIDE SEQUENCE [LARGE SCALE GENOMIC DNA]</scope>
    <source>
        <strain evidence="2 3">IMCC1322</strain>
    </source>
</reference>
<dbReference type="RefSeq" id="WP_013046924.1">
    <property type="nucleotide sequence ID" value="NC_014010.1"/>
</dbReference>
<dbReference type="Proteomes" id="UP000007460">
    <property type="component" value="Chromosome"/>
</dbReference>
<feature type="domain" description="VOC" evidence="1">
    <location>
        <begin position="6"/>
        <end position="116"/>
    </location>
</feature>
<dbReference type="GO" id="GO:0051213">
    <property type="term" value="F:dioxygenase activity"/>
    <property type="evidence" value="ECO:0007669"/>
    <property type="project" value="UniProtKB-KW"/>
</dbReference>
<dbReference type="KEGG" id="apb:SAR116_2054"/>
<dbReference type="SUPFAM" id="SSF54593">
    <property type="entry name" value="Glyoxalase/Bleomycin resistance protein/Dihydroxybiphenyl dioxygenase"/>
    <property type="match status" value="1"/>
</dbReference>
<dbReference type="EMBL" id="CP001751">
    <property type="protein sequence ID" value="ADE40297.1"/>
    <property type="molecule type" value="Genomic_DNA"/>
</dbReference>
<dbReference type="Gene3D" id="3.10.180.10">
    <property type="entry name" value="2,3-Dihydroxybiphenyl 1,2-Dioxygenase, domain 1"/>
    <property type="match status" value="1"/>
</dbReference>
<name>D5BNA4_PUNMI</name>
<keyword evidence="2" id="KW-0560">Oxidoreductase</keyword>
<dbReference type="InterPro" id="IPR052164">
    <property type="entry name" value="Anthracycline_SecMetBiosynth"/>
</dbReference>
<dbReference type="PROSITE" id="PS51819">
    <property type="entry name" value="VOC"/>
    <property type="match status" value="1"/>
</dbReference>
<proteinExistence type="predicted"/>
<keyword evidence="2" id="KW-0456">Lyase</keyword>
<dbReference type="PANTHER" id="PTHR33993:SF1">
    <property type="entry name" value="GLYOXALASE FAMILY PROTEIN"/>
    <property type="match status" value="1"/>
</dbReference>
<protein>
    <submittedName>
        <fullName evidence="2">Glyoxalase/bleomycin resistance protein/dioxygenase</fullName>
        <ecNumber evidence="2">4.4.1.5</ecNumber>
    </submittedName>
</protein>
<dbReference type="InterPro" id="IPR037523">
    <property type="entry name" value="VOC_core"/>
</dbReference>
<dbReference type="CDD" id="cd07247">
    <property type="entry name" value="SgaA_N_like"/>
    <property type="match status" value="1"/>
</dbReference>
<dbReference type="PANTHER" id="PTHR33993">
    <property type="entry name" value="GLYOXALASE-RELATED"/>
    <property type="match status" value="1"/>
</dbReference>
<organism evidence="2 3">
    <name type="scientific">Puniceispirillum marinum (strain IMCC1322)</name>
    <dbReference type="NCBI Taxonomy" id="488538"/>
    <lineage>
        <taxon>Bacteria</taxon>
        <taxon>Pseudomonadati</taxon>
        <taxon>Pseudomonadota</taxon>
        <taxon>Alphaproteobacteria</taxon>
        <taxon>Candidatus Puniceispirillales</taxon>
        <taxon>Candidatus Puniceispirillaceae</taxon>
        <taxon>Candidatus Puniceispirillum</taxon>
    </lineage>
</organism>
<sequence length="119" mass="13084">MPAHHKIDYVEFSASDIPASKAFFECVFGWIFEDFGAEYVAFANAGIEGGFFANNAYSRTEHGSALIVLYSDDLEQSYADIVAAGGIIAKPIFAFPGGRRFHFFEPSGNELAIWSDVSR</sequence>